<dbReference type="Proteomes" id="UP000242146">
    <property type="component" value="Unassembled WGS sequence"/>
</dbReference>
<reference evidence="2 3" key="1">
    <citation type="submission" date="2016-07" db="EMBL/GenBank/DDBJ databases">
        <title>Pervasive Adenine N6-methylation of Active Genes in Fungi.</title>
        <authorList>
            <consortium name="DOE Joint Genome Institute"/>
            <person name="Mondo S.J."/>
            <person name="Dannebaum R.O."/>
            <person name="Kuo R.C."/>
            <person name="Labutti K."/>
            <person name="Haridas S."/>
            <person name="Kuo A."/>
            <person name="Salamov A."/>
            <person name="Ahrendt S.R."/>
            <person name="Lipzen A."/>
            <person name="Sullivan W."/>
            <person name="Andreopoulos W.B."/>
            <person name="Clum A."/>
            <person name="Lindquist E."/>
            <person name="Daum C."/>
            <person name="Ramamoorthy G.K."/>
            <person name="Gryganskyi A."/>
            <person name="Culley D."/>
            <person name="Magnuson J.K."/>
            <person name="James T.Y."/>
            <person name="O'Malley M.A."/>
            <person name="Stajich J.E."/>
            <person name="Spatafora J.W."/>
            <person name="Visel A."/>
            <person name="Grigoriev I.V."/>
        </authorList>
    </citation>
    <scope>NUCLEOTIDE SEQUENCE [LARGE SCALE GENOMIC DNA]</scope>
    <source>
        <strain evidence="2 3">NRRL 3301</strain>
    </source>
</reference>
<protein>
    <submittedName>
        <fullName evidence="2">Uncharacterized protein</fullName>
    </submittedName>
</protein>
<feature type="region of interest" description="Disordered" evidence="1">
    <location>
        <begin position="135"/>
        <end position="177"/>
    </location>
</feature>
<accession>A0A1X2GL75</accession>
<feature type="compositionally biased region" description="Polar residues" evidence="1">
    <location>
        <begin position="165"/>
        <end position="177"/>
    </location>
</feature>
<organism evidence="2 3">
    <name type="scientific">Hesseltinella vesiculosa</name>
    <dbReference type="NCBI Taxonomy" id="101127"/>
    <lineage>
        <taxon>Eukaryota</taxon>
        <taxon>Fungi</taxon>
        <taxon>Fungi incertae sedis</taxon>
        <taxon>Mucoromycota</taxon>
        <taxon>Mucoromycotina</taxon>
        <taxon>Mucoromycetes</taxon>
        <taxon>Mucorales</taxon>
        <taxon>Cunninghamellaceae</taxon>
        <taxon>Hesseltinella</taxon>
    </lineage>
</organism>
<keyword evidence="3" id="KW-1185">Reference proteome</keyword>
<dbReference type="AlphaFoldDB" id="A0A1X2GL75"/>
<name>A0A1X2GL75_9FUNG</name>
<dbReference type="OrthoDB" id="2403564at2759"/>
<comment type="caution">
    <text evidence="2">The sequence shown here is derived from an EMBL/GenBank/DDBJ whole genome shotgun (WGS) entry which is preliminary data.</text>
</comment>
<sequence length="177" mass="19396">MSAHEQAHEIDTPLVEQDGDLLRQLTEILTEIQTTPSSGEISADLLGQLRFLMLQIEQLAADENNTEARQLKEESDAYLSLWFDDLVAQCEADGDVDWMASGDDDDGSYLSMELDSEDDDDEETIALALALQDEEDAVQEDADAADQPPFVDLAEAEDQQGADMRSQNGELLASAQG</sequence>
<dbReference type="EMBL" id="MCGT01000010">
    <property type="protein sequence ID" value="ORX56335.1"/>
    <property type="molecule type" value="Genomic_DNA"/>
</dbReference>
<evidence type="ECO:0000313" key="3">
    <source>
        <dbReference type="Proteomes" id="UP000242146"/>
    </source>
</evidence>
<gene>
    <name evidence="2" type="ORF">DM01DRAFT_1334807</name>
</gene>
<evidence type="ECO:0000313" key="2">
    <source>
        <dbReference type="EMBL" id="ORX56335.1"/>
    </source>
</evidence>
<feature type="compositionally biased region" description="Acidic residues" evidence="1">
    <location>
        <begin position="135"/>
        <end position="144"/>
    </location>
</feature>
<evidence type="ECO:0000256" key="1">
    <source>
        <dbReference type="SAM" id="MobiDB-lite"/>
    </source>
</evidence>
<proteinExistence type="predicted"/>